<evidence type="ECO:0000256" key="3">
    <source>
        <dbReference type="ARBA" id="ARBA00022679"/>
    </source>
</evidence>
<dbReference type="Proteomes" id="UP001159405">
    <property type="component" value="Unassembled WGS sequence"/>
</dbReference>
<keyword evidence="12" id="KW-0675">Receptor</keyword>
<evidence type="ECO:0000256" key="2">
    <source>
        <dbReference type="ARBA" id="ARBA00011902"/>
    </source>
</evidence>
<dbReference type="Pfam" id="PF07714">
    <property type="entry name" value="PK_Tyr_Ser-Thr"/>
    <property type="match status" value="2"/>
</dbReference>
<sequence>YFGTVNHTEGWCPGSKAASFSQNGSYATVPNINIRTCDFTIAFWVKYIGVDGPILALWTQGGKVFYVTVKKSGLLLSIDNTFHLQISYWNHVAVTCQLHKIKVFVNGTEEALIDQWNEYFFSSLGRYQSEYIIGNDPGLVQMPMANGVFVGAVMDLYVTGIALSAKQVSELSKGKPITPVLNKEESEIHGCKVNVTWSRKELCTITKTTVRFREIKPQGDEAEWTEYNVSSTAYYLLYLECDKRYEIAVSSWFGEVQSEWSVSRKFTTTFAGNPVYGRWFLDGSDSDVRYFGIVNHTKGWCPGSKAASFSQNGSYATVPNINIKTCDFTIAFWVKCNSVDGPILALWSKGGKLFYVTVKKSRLLLSIDNTFHLQISYWNHIAVTCQLHKIKVLVNGTERALIDQWNEYFFSSLGRYQSEYIIGNYPGLVQMPMTNGVFVGAVMDLYVAGMALSAKQVSDLSKGKPITPVINNEELEIHGCKVNVTWSRKEICTITKSSVRFREIKPPGIEAEWTEYRVPSTTFHLLSLECDKGYEIGVSSWFGKVQSDWSDSWKFKTRSTGATLPYVWRLLQFCSLTGVPILWIVLGVSVALSALVVGIIVYRKRAKRNERSSESDIAEFMLLEVSHERVTIMEELGRGAFGRVYRSVMRGLPEKKTSSKPKDHALDSHEGRIVATKVLPENATEEEKRQLVREIELMKEVGTHRNIVSMLGYWIQSHPIMLIMEYVPNGDLLQWLRNKRQQLTMITSRQSDVVERLKPPVPERPKLVSRNLQTKDVPDENLKEENRGKKNEESGKDGGYHSNGAKEIKIDLDDVEREISINDAPRPEMEPSCLSPGYEDDKEEEESDDVNTSFQQNEGRKESVTSVMVLPSISIAHFSKEKELTPAEPLRNVEEKITIEKEEGSCEGKEDDEEDISGKEVLCYAWQIAKGMEYLASKGFIHRDLAARNILLGEDRAVKIADFGLLRHANESEIYEVTSVHKLPMKWMAPEALESGIFTFKTDVWSFGVVLWELATMGGTPYPGISPMRLCSLLKSGYRMEKPNTCSYEIHKLMMDCWKEDPNERPSFVELIPILEEMMTEDTPYYYFRLLDQNQPCYREASATNTSKTSTLDTKL</sequence>
<dbReference type="SUPFAM" id="SSF49265">
    <property type="entry name" value="Fibronectin type III"/>
    <property type="match status" value="2"/>
</dbReference>
<dbReference type="InterPro" id="IPR000719">
    <property type="entry name" value="Prot_kinase_dom"/>
</dbReference>
<dbReference type="InterPro" id="IPR013320">
    <property type="entry name" value="ConA-like_dom_sf"/>
</dbReference>
<feature type="domain" description="Fibronectin type-III" evidence="17">
    <location>
        <begin position="465"/>
        <end position="560"/>
    </location>
</feature>
<evidence type="ECO:0000256" key="1">
    <source>
        <dbReference type="ARBA" id="ARBA00004167"/>
    </source>
</evidence>
<dbReference type="EC" id="2.7.10.1" evidence="2"/>
<dbReference type="EMBL" id="CALNXK010000289">
    <property type="protein sequence ID" value="CAH3181031.1"/>
    <property type="molecule type" value="Genomic_DNA"/>
</dbReference>
<feature type="transmembrane region" description="Helical" evidence="15">
    <location>
        <begin position="581"/>
        <end position="602"/>
    </location>
</feature>
<dbReference type="PROSITE" id="PS50011">
    <property type="entry name" value="PROTEIN_KINASE_DOM"/>
    <property type="match status" value="1"/>
</dbReference>
<evidence type="ECO:0000313" key="19">
    <source>
        <dbReference type="Proteomes" id="UP001159405"/>
    </source>
</evidence>
<keyword evidence="8" id="KW-0418">Kinase</keyword>
<feature type="compositionally biased region" description="Acidic residues" evidence="14">
    <location>
        <begin position="838"/>
        <end position="849"/>
    </location>
</feature>
<keyword evidence="11 15" id="KW-0472">Membrane</keyword>
<dbReference type="InterPro" id="IPR050122">
    <property type="entry name" value="RTK"/>
</dbReference>
<dbReference type="SUPFAM" id="SSF49899">
    <property type="entry name" value="Concanavalin A-like lectins/glucanases"/>
    <property type="match status" value="2"/>
</dbReference>
<keyword evidence="4 15" id="KW-0812">Transmembrane</keyword>
<dbReference type="SUPFAM" id="SSF56112">
    <property type="entry name" value="Protein kinase-like (PK-like)"/>
    <property type="match status" value="1"/>
</dbReference>
<accession>A0ABN8RNR9</accession>
<dbReference type="InterPro" id="IPR001245">
    <property type="entry name" value="Ser-Thr/Tyr_kinase_cat_dom"/>
</dbReference>
<gene>
    <name evidence="18" type="ORF">PLOB_00024100</name>
</gene>
<dbReference type="PANTHER" id="PTHR24416">
    <property type="entry name" value="TYROSINE-PROTEIN KINASE RECEPTOR"/>
    <property type="match status" value="1"/>
</dbReference>
<evidence type="ECO:0000256" key="8">
    <source>
        <dbReference type="ARBA" id="ARBA00022777"/>
    </source>
</evidence>
<keyword evidence="19" id="KW-1185">Reference proteome</keyword>
<evidence type="ECO:0000256" key="5">
    <source>
        <dbReference type="ARBA" id="ARBA00022729"/>
    </source>
</evidence>
<dbReference type="InterPro" id="IPR011009">
    <property type="entry name" value="Kinase-like_dom_sf"/>
</dbReference>
<reference evidence="18 19" key="1">
    <citation type="submission" date="2022-05" db="EMBL/GenBank/DDBJ databases">
        <authorList>
            <consortium name="Genoscope - CEA"/>
            <person name="William W."/>
        </authorList>
    </citation>
    <scope>NUCLEOTIDE SEQUENCE [LARGE SCALE GENOMIC DNA]</scope>
</reference>
<dbReference type="SMART" id="SM00219">
    <property type="entry name" value="TyrKc"/>
    <property type="match status" value="1"/>
</dbReference>
<feature type="domain" description="Protein kinase" evidence="16">
    <location>
        <begin position="630"/>
        <end position="1086"/>
    </location>
</feature>
<evidence type="ECO:0000256" key="4">
    <source>
        <dbReference type="ARBA" id="ARBA00022692"/>
    </source>
</evidence>
<evidence type="ECO:0000256" key="9">
    <source>
        <dbReference type="ARBA" id="ARBA00022840"/>
    </source>
</evidence>
<evidence type="ECO:0000256" key="11">
    <source>
        <dbReference type="ARBA" id="ARBA00023136"/>
    </source>
</evidence>
<dbReference type="Pfam" id="PF13385">
    <property type="entry name" value="Laminin_G_3"/>
    <property type="match status" value="2"/>
</dbReference>
<dbReference type="Gene3D" id="1.10.510.10">
    <property type="entry name" value="Transferase(Phosphotransferase) domain 1"/>
    <property type="match status" value="1"/>
</dbReference>
<evidence type="ECO:0000256" key="13">
    <source>
        <dbReference type="ARBA" id="ARBA00023180"/>
    </source>
</evidence>
<evidence type="ECO:0000256" key="10">
    <source>
        <dbReference type="ARBA" id="ARBA00022989"/>
    </source>
</evidence>
<keyword evidence="3" id="KW-0808">Transferase</keyword>
<feature type="compositionally biased region" description="Basic and acidic residues" evidence="14">
    <location>
        <begin position="776"/>
        <end position="829"/>
    </location>
</feature>
<keyword evidence="13" id="KW-0325">Glycoprotein</keyword>
<organism evidence="18 19">
    <name type="scientific">Porites lobata</name>
    <dbReference type="NCBI Taxonomy" id="104759"/>
    <lineage>
        <taxon>Eukaryota</taxon>
        <taxon>Metazoa</taxon>
        <taxon>Cnidaria</taxon>
        <taxon>Anthozoa</taxon>
        <taxon>Hexacorallia</taxon>
        <taxon>Scleractinia</taxon>
        <taxon>Fungiina</taxon>
        <taxon>Poritidae</taxon>
        <taxon>Porites</taxon>
    </lineage>
</organism>
<comment type="caution">
    <text evidence="18">The sequence shown here is derived from an EMBL/GenBank/DDBJ whole genome shotgun (WGS) entry which is preliminary data.</text>
</comment>
<evidence type="ECO:0000259" key="17">
    <source>
        <dbReference type="PROSITE" id="PS50853"/>
    </source>
</evidence>
<dbReference type="InterPro" id="IPR036116">
    <property type="entry name" value="FN3_sf"/>
</dbReference>
<dbReference type="CDD" id="cd00192">
    <property type="entry name" value="PTKc"/>
    <property type="match status" value="1"/>
</dbReference>
<feature type="compositionally biased region" description="Basic and acidic residues" evidence="14">
    <location>
        <begin position="757"/>
        <end position="766"/>
    </location>
</feature>
<dbReference type="PROSITE" id="PS50853">
    <property type="entry name" value="FN3"/>
    <property type="match status" value="2"/>
</dbReference>
<keyword evidence="9" id="KW-0067">ATP-binding</keyword>
<evidence type="ECO:0000256" key="14">
    <source>
        <dbReference type="SAM" id="MobiDB-lite"/>
    </source>
</evidence>
<feature type="non-terminal residue" evidence="18">
    <location>
        <position position="1"/>
    </location>
</feature>
<feature type="region of interest" description="Disordered" evidence="14">
    <location>
        <begin position="757"/>
        <end position="863"/>
    </location>
</feature>
<keyword evidence="10 15" id="KW-1133">Transmembrane helix</keyword>
<keyword evidence="6" id="KW-0677">Repeat</keyword>
<evidence type="ECO:0000256" key="7">
    <source>
        <dbReference type="ARBA" id="ARBA00022741"/>
    </source>
</evidence>
<proteinExistence type="predicted"/>
<keyword evidence="7" id="KW-0547">Nucleotide-binding</keyword>
<dbReference type="PROSITE" id="PS00109">
    <property type="entry name" value="PROTEIN_KINASE_TYR"/>
    <property type="match status" value="1"/>
</dbReference>
<evidence type="ECO:0000256" key="12">
    <source>
        <dbReference type="ARBA" id="ARBA00023170"/>
    </source>
</evidence>
<dbReference type="InterPro" id="IPR013783">
    <property type="entry name" value="Ig-like_fold"/>
</dbReference>
<dbReference type="PANTHER" id="PTHR24416:SF550">
    <property type="entry name" value="FIBROBLAST GROWTH FACTOR RECEPTOR HOMOLOG 1-RELATED"/>
    <property type="match status" value="1"/>
</dbReference>
<evidence type="ECO:0000259" key="16">
    <source>
        <dbReference type="PROSITE" id="PS50011"/>
    </source>
</evidence>
<evidence type="ECO:0000313" key="18">
    <source>
        <dbReference type="EMBL" id="CAH3181031.1"/>
    </source>
</evidence>
<dbReference type="InterPro" id="IPR008266">
    <property type="entry name" value="Tyr_kinase_AS"/>
</dbReference>
<feature type="domain" description="Fibronectin type-III" evidence="17">
    <location>
        <begin position="179"/>
        <end position="271"/>
    </location>
</feature>
<evidence type="ECO:0000256" key="6">
    <source>
        <dbReference type="ARBA" id="ARBA00022737"/>
    </source>
</evidence>
<name>A0ABN8RNR9_9CNID</name>
<dbReference type="Gene3D" id="3.30.200.20">
    <property type="entry name" value="Phosphorylase Kinase, domain 1"/>
    <property type="match status" value="1"/>
</dbReference>
<dbReference type="InterPro" id="IPR003961">
    <property type="entry name" value="FN3_dom"/>
</dbReference>
<comment type="subcellular location">
    <subcellularLocation>
        <location evidence="1">Membrane</location>
        <topology evidence="1">Single-pass membrane protein</topology>
    </subcellularLocation>
</comment>
<dbReference type="InterPro" id="IPR020635">
    <property type="entry name" value="Tyr_kinase_cat_dom"/>
</dbReference>
<protein>
    <recommendedName>
        <fullName evidence="2">receptor protein-tyrosine kinase</fullName>
        <ecNumber evidence="2">2.7.10.1</ecNumber>
    </recommendedName>
</protein>
<keyword evidence="5" id="KW-0732">Signal</keyword>
<evidence type="ECO:0000256" key="15">
    <source>
        <dbReference type="SAM" id="Phobius"/>
    </source>
</evidence>
<dbReference type="Gene3D" id="2.60.120.200">
    <property type="match status" value="2"/>
</dbReference>
<dbReference type="Gene3D" id="2.60.40.10">
    <property type="entry name" value="Immunoglobulins"/>
    <property type="match status" value="1"/>
</dbReference>